<dbReference type="NCBIfam" id="TIGR04183">
    <property type="entry name" value="Por_Secre_tail"/>
    <property type="match status" value="1"/>
</dbReference>
<feature type="domain" description="Secretion system C-terminal sorting" evidence="3">
    <location>
        <begin position="603"/>
        <end position="670"/>
    </location>
</feature>
<evidence type="ECO:0000259" key="3">
    <source>
        <dbReference type="Pfam" id="PF18962"/>
    </source>
</evidence>
<keyword evidence="1" id="KW-0378">Hydrolase</keyword>
<dbReference type="Gene3D" id="3.40.50.1110">
    <property type="entry name" value="SGNH hydrolase"/>
    <property type="match status" value="1"/>
</dbReference>
<dbReference type="GO" id="GO:0016788">
    <property type="term" value="F:hydrolase activity, acting on ester bonds"/>
    <property type="evidence" value="ECO:0007669"/>
    <property type="project" value="UniProtKB-ARBA"/>
</dbReference>
<dbReference type="AlphaFoldDB" id="A0A1I2CY76"/>
<dbReference type="Pfam" id="PF03629">
    <property type="entry name" value="SASA"/>
    <property type="match status" value="1"/>
</dbReference>
<protein>
    <submittedName>
        <fullName evidence="4">Por secretion system C-terminal sorting domain-containing protein</fullName>
    </submittedName>
</protein>
<dbReference type="Proteomes" id="UP000198598">
    <property type="component" value="Unassembled WGS sequence"/>
</dbReference>
<accession>A0A1I2CY76</accession>
<dbReference type="OrthoDB" id="926075at2"/>
<evidence type="ECO:0000313" key="4">
    <source>
        <dbReference type="EMBL" id="SFE73267.1"/>
    </source>
</evidence>
<dbReference type="STRING" id="662367.SAMN05216167_11894"/>
<dbReference type="InterPro" id="IPR026444">
    <property type="entry name" value="Secre_tail"/>
</dbReference>
<gene>
    <name evidence="4" type="ORF">SAMN05216167_11894</name>
</gene>
<feature type="domain" description="Sialate O-acetylesterase" evidence="2">
    <location>
        <begin position="129"/>
        <end position="347"/>
    </location>
</feature>
<dbReference type="InterPro" id="IPR005181">
    <property type="entry name" value="SASA"/>
</dbReference>
<reference evidence="4 5" key="1">
    <citation type="submission" date="2016-10" db="EMBL/GenBank/DDBJ databases">
        <authorList>
            <person name="de Groot N.N."/>
        </authorList>
    </citation>
    <scope>NUCLEOTIDE SEQUENCE [LARGE SCALE GENOMIC DNA]</scope>
    <source>
        <strain evidence="4 5">DSM 26130</strain>
    </source>
</reference>
<dbReference type="Pfam" id="PF18962">
    <property type="entry name" value="Por_Secre_tail"/>
    <property type="match status" value="1"/>
</dbReference>
<evidence type="ECO:0000259" key="2">
    <source>
        <dbReference type="Pfam" id="PF03629"/>
    </source>
</evidence>
<dbReference type="InterPro" id="IPR036116">
    <property type="entry name" value="FN3_sf"/>
</dbReference>
<proteinExistence type="predicted"/>
<evidence type="ECO:0000313" key="5">
    <source>
        <dbReference type="Proteomes" id="UP000198598"/>
    </source>
</evidence>
<dbReference type="SUPFAM" id="SSF49265">
    <property type="entry name" value="Fibronectin type III"/>
    <property type="match status" value="1"/>
</dbReference>
<dbReference type="InterPro" id="IPR036514">
    <property type="entry name" value="SGNH_hydro_sf"/>
</dbReference>
<dbReference type="Gene3D" id="2.60.40.10">
    <property type="entry name" value="Immunoglobulins"/>
    <property type="match status" value="1"/>
</dbReference>
<dbReference type="InterPro" id="IPR013783">
    <property type="entry name" value="Ig-like_fold"/>
</dbReference>
<dbReference type="EMBL" id="FOLQ01000018">
    <property type="protein sequence ID" value="SFE73267.1"/>
    <property type="molecule type" value="Genomic_DNA"/>
</dbReference>
<evidence type="ECO:0000256" key="1">
    <source>
        <dbReference type="ARBA" id="ARBA00022801"/>
    </source>
</evidence>
<sequence length="680" mass="75999">MRTGKCLFLITLFLSLFGPITGWGQIAVTLDQWPAHLQLYPRDQTNQCTVAISGRVPVNDVKTVSLVVLRNQQRVQYVRQAADTLTGRFALKPSIKAERSEYSFQLFAHRTNPVDSVLVAFRDSIVCGDVYLIMGQSNALGGLDGKLYRSEFCRTFGVNKGDVSYNPADTAWYLTNTTEGFNCLWAVELQRQINEQYGIPTAILNGAVGSTGIDRHASRDGNQPTNLGTIYGRLLYRAQKAGVARQVKAMIWRQGESDAVTTPDLYIKLYPELYSFWKQDYPGLKKVYHAQLNLLVDNFIRAGALRNYQRLSKQNFADNEPIATVGLPGYQGVHYNDSGYLQFGLELYRLVARDFYGSTDTSNIQSPNIQRLFFSTPKQDEITLEFEPGQVMHWPADTILTNPVNKARYAQSLSDYVYTDYPNGETGFIKSVTDQGNRLILKLKKSLSASSLTYLPSSYTDAEIGYYVGPVIRNRRGMRALTFYQVPIAPPLPVATDLRAIPIDTSAIELRWTTTSADVSQWTIERADSTDSFRQIALIPGSVTAYNDRRTANRADSLQVGKVYQYRIRSLNQRAEADYSPVVTASMQLILGTPKERYLPAVVYPNPTGNEVQVRLPPNWAASAVTLTVYTEAGAAVFRQSQRMNGSYLSFSVATLPAGTYLLTLQHRDGLAQGRVLVTH</sequence>
<dbReference type="RefSeq" id="WP_093832603.1">
    <property type="nucleotide sequence ID" value="NZ_FOLQ01000018.1"/>
</dbReference>
<name>A0A1I2CY76_9BACT</name>
<dbReference type="SUPFAM" id="SSF52266">
    <property type="entry name" value="SGNH hydrolase"/>
    <property type="match status" value="1"/>
</dbReference>
<organism evidence="4 5">
    <name type="scientific">Spirosoma endophyticum</name>
    <dbReference type="NCBI Taxonomy" id="662367"/>
    <lineage>
        <taxon>Bacteria</taxon>
        <taxon>Pseudomonadati</taxon>
        <taxon>Bacteroidota</taxon>
        <taxon>Cytophagia</taxon>
        <taxon>Cytophagales</taxon>
        <taxon>Cytophagaceae</taxon>
        <taxon>Spirosoma</taxon>
    </lineage>
</organism>
<keyword evidence="5" id="KW-1185">Reference proteome</keyword>